<dbReference type="Proteomes" id="UP001553161">
    <property type="component" value="Unassembled WGS sequence"/>
</dbReference>
<proteinExistence type="predicted"/>
<feature type="chain" id="PRO_5045927401" evidence="1">
    <location>
        <begin position="24"/>
        <end position="308"/>
    </location>
</feature>
<dbReference type="CDD" id="cd13520">
    <property type="entry name" value="PBP2_TAXI_TRAP"/>
    <property type="match status" value="1"/>
</dbReference>
<dbReference type="InterPro" id="IPR011852">
    <property type="entry name" value="TRAP_TAXI"/>
</dbReference>
<keyword evidence="3" id="KW-1185">Reference proteome</keyword>
<protein>
    <submittedName>
        <fullName evidence="2">TAXI family TRAP transporter solute-binding subunit</fullName>
    </submittedName>
</protein>
<organism evidence="2 3">
    <name type="scientific">Meridianimarinicoccus marinus</name>
    <dbReference type="NCBI Taxonomy" id="3231483"/>
    <lineage>
        <taxon>Bacteria</taxon>
        <taxon>Pseudomonadati</taxon>
        <taxon>Pseudomonadota</taxon>
        <taxon>Alphaproteobacteria</taxon>
        <taxon>Rhodobacterales</taxon>
        <taxon>Paracoccaceae</taxon>
        <taxon>Meridianimarinicoccus</taxon>
    </lineage>
</organism>
<evidence type="ECO:0000313" key="2">
    <source>
        <dbReference type="EMBL" id="MEV8467172.1"/>
    </source>
</evidence>
<dbReference type="NCBIfam" id="TIGR02122">
    <property type="entry name" value="TRAP_TAXI"/>
    <property type="match status" value="1"/>
</dbReference>
<feature type="signal peptide" evidence="1">
    <location>
        <begin position="1"/>
        <end position="23"/>
    </location>
</feature>
<dbReference type="Pfam" id="PF16868">
    <property type="entry name" value="NMT1_3"/>
    <property type="match status" value="1"/>
</dbReference>
<accession>A0ABV3L6H5</accession>
<evidence type="ECO:0000256" key="1">
    <source>
        <dbReference type="SAM" id="SignalP"/>
    </source>
</evidence>
<dbReference type="PANTHER" id="PTHR42941:SF1">
    <property type="entry name" value="SLL1037 PROTEIN"/>
    <property type="match status" value="1"/>
</dbReference>
<dbReference type="Gene3D" id="3.40.190.10">
    <property type="entry name" value="Periplasmic binding protein-like II"/>
    <property type="match status" value="2"/>
</dbReference>
<comment type="caution">
    <text evidence="2">The sequence shown here is derived from an EMBL/GenBank/DDBJ whole genome shotgun (WGS) entry which is preliminary data.</text>
</comment>
<name>A0ABV3L6H5_9RHOB</name>
<dbReference type="EMBL" id="JBFBVU010000011">
    <property type="protein sequence ID" value="MEV8467172.1"/>
    <property type="molecule type" value="Genomic_DNA"/>
</dbReference>
<sequence length="308" mass="31996">MRFTIKYLAFCTAMAVSALGAHAEEYRIGTASVGGAFFPIGQGISNLVNKYSGSDITMVPIVTQGSVQNPRLVAMGEVELGITNANLAADAVAGRGAYDGNPLDLKALGPLHPSVLHMVVADGSDIQSFADLKGKRVAVGPAGGGTMGFLQNILPVHGMTLDDITLSFLSYGDGFSQLSDGNVDAALSLSGYPAAAVMQASASGKLRMIAKESDMLAQVMAGNPAYSTYEIPAEVYDMAGPATVLGVTNMLIVPTDMDPAIVEFIAAAVYDHLDEFAAENANAKQIDKARAQQLSIGLHDGAAVYFSK</sequence>
<keyword evidence="1" id="KW-0732">Signal</keyword>
<evidence type="ECO:0000313" key="3">
    <source>
        <dbReference type="Proteomes" id="UP001553161"/>
    </source>
</evidence>
<dbReference type="SUPFAM" id="SSF53850">
    <property type="entry name" value="Periplasmic binding protein-like II"/>
    <property type="match status" value="1"/>
</dbReference>
<reference evidence="2 3" key="1">
    <citation type="submission" date="2024-07" db="EMBL/GenBank/DDBJ databases">
        <authorList>
            <person name="Kang M."/>
        </authorList>
    </citation>
    <scope>NUCLEOTIDE SEQUENCE [LARGE SCALE GENOMIC DNA]</scope>
    <source>
        <strain evidence="2 3">DFM31</strain>
    </source>
</reference>
<dbReference type="RefSeq" id="WP_366192951.1">
    <property type="nucleotide sequence ID" value="NZ_JBFBVU010000011.1"/>
</dbReference>
<gene>
    <name evidence="2" type="ORF">AB0T83_10315</name>
</gene>
<dbReference type="PANTHER" id="PTHR42941">
    <property type="entry name" value="SLL1037 PROTEIN"/>
    <property type="match status" value="1"/>
</dbReference>